<dbReference type="Gene3D" id="3.40.50.720">
    <property type="entry name" value="NAD(P)-binding Rossmann-like Domain"/>
    <property type="match status" value="1"/>
</dbReference>
<reference evidence="3" key="1">
    <citation type="submission" date="2015-08" db="EMBL/GenBank/DDBJ databases">
        <title>Fjat-14210 dsm16467.</title>
        <authorList>
            <person name="Liu B."/>
            <person name="Wang J."/>
            <person name="Zhu Y."/>
            <person name="Liu G."/>
            <person name="Chen Q."/>
            <person name="Chen Z."/>
            <person name="Lan J."/>
            <person name="Che J."/>
            <person name="Ge C."/>
            <person name="Shi H."/>
            <person name="Pan Z."/>
            <person name="Liu X."/>
        </authorList>
    </citation>
    <scope>NUCLEOTIDE SEQUENCE [LARGE SCALE GENOMIC DNA]</scope>
    <source>
        <strain evidence="3">DSM 16467</strain>
    </source>
</reference>
<dbReference type="InterPro" id="IPR050177">
    <property type="entry name" value="Lipid_A_modif_metabolic_enz"/>
</dbReference>
<dbReference type="Pfam" id="PF01370">
    <property type="entry name" value="Epimerase"/>
    <property type="match status" value="1"/>
</dbReference>
<dbReference type="RefSeq" id="WP_053402628.1">
    <property type="nucleotide sequence ID" value="NZ_JAMAUM010000009.1"/>
</dbReference>
<proteinExistence type="predicted"/>
<gene>
    <name evidence="2" type="ORF">AMD01_16940</name>
</gene>
<dbReference type="SUPFAM" id="SSF51735">
    <property type="entry name" value="NAD(P)-binding Rossmann-fold domains"/>
    <property type="match status" value="1"/>
</dbReference>
<evidence type="ECO:0000259" key="1">
    <source>
        <dbReference type="Pfam" id="PF01370"/>
    </source>
</evidence>
<dbReference type="PANTHER" id="PTHR43245">
    <property type="entry name" value="BIFUNCTIONAL POLYMYXIN RESISTANCE PROTEIN ARNA"/>
    <property type="match status" value="1"/>
</dbReference>
<dbReference type="PANTHER" id="PTHR43245:SF13">
    <property type="entry name" value="UDP-D-APIOSE_UDP-D-XYLOSE SYNTHASE 2"/>
    <property type="match status" value="1"/>
</dbReference>
<protein>
    <submittedName>
        <fullName evidence="2">NAD-dependent dehydratase</fullName>
    </submittedName>
</protein>
<dbReference type="EMBL" id="LILC01000023">
    <property type="protein sequence ID" value="KOO42828.1"/>
    <property type="molecule type" value="Genomic_DNA"/>
</dbReference>
<dbReference type="Proteomes" id="UP000037558">
    <property type="component" value="Unassembled WGS sequence"/>
</dbReference>
<dbReference type="InterPro" id="IPR001509">
    <property type="entry name" value="Epimerase_deHydtase"/>
</dbReference>
<dbReference type="AlphaFoldDB" id="A0A0M0KWR1"/>
<organism evidence="2 3">
    <name type="scientific">Priestia koreensis</name>
    <dbReference type="NCBI Taxonomy" id="284581"/>
    <lineage>
        <taxon>Bacteria</taxon>
        <taxon>Bacillati</taxon>
        <taxon>Bacillota</taxon>
        <taxon>Bacilli</taxon>
        <taxon>Bacillales</taxon>
        <taxon>Bacillaceae</taxon>
        <taxon>Priestia</taxon>
    </lineage>
</organism>
<sequence>MKKVLVLGGTRFFGRRLVEKLLAHNYDVTVATRGKTKDAFGDRVHRVTVDRSNPQSMKDAFQDTKWDIVYDNINYNTHDAKSAIEVFEGNVGRYVFTSTLSVYDFGGDAKVEGDFDPSTYAYDLNQDEFTYQEGKRQAEAIFEQTRAFSATYVRFPIVLGEDDYTKRLHFHVEHVLEGLPIGIPNQQASLSFITSQEAADFLFFAGHETFTGPVNACSNGAYSLDELITLIEEITGKQSRVVSSTEDQHMSPFGVPDNWTMNTQKAKDAGFTFLNLHEWMPALVKTLRKEYQ</sequence>
<dbReference type="OrthoDB" id="9809586at2"/>
<name>A0A0M0KWR1_9BACI</name>
<dbReference type="PATRIC" id="fig|284581.3.peg.2892"/>
<accession>A0A0M0KWR1</accession>
<dbReference type="STRING" id="284581.AMD01_16940"/>
<evidence type="ECO:0000313" key="2">
    <source>
        <dbReference type="EMBL" id="KOO42828.1"/>
    </source>
</evidence>
<comment type="caution">
    <text evidence="2">The sequence shown here is derived from an EMBL/GenBank/DDBJ whole genome shotgun (WGS) entry which is preliminary data.</text>
</comment>
<evidence type="ECO:0000313" key="3">
    <source>
        <dbReference type="Proteomes" id="UP000037558"/>
    </source>
</evidence>
<keyword evidence="3" id="KW-1185">Reference proteome</keyword>
<feature type="domain" description="NAD-dependent epimerase/dehydratase" evidence="1">
    <location>
        <begin position="4"/>
        <end position="205"/>
    </location>
</feature>
<dbReference type="InterPro" id="IPR036291">
    <property type="entry name" value="NAD(P)-bd_dom_sf"/>
</dbReference>